<gene>
    <name evidence="1" type="ORF">ACFQE9_10160</name>
</gene>
<keyword evidence="2" id="KW-1185">Reference proteome</keyword>
<dbReference type="RefSeq" id="WP_379744059.1">
    <property type="nucleotide sequence ID" value="NZ_JBHSVN010000001.1"/>
</dbReference>
<dbReference type="EMBL" id="JBHSXL010000009">
    <property type="protein sequence ID" value="MFC6892966.1"/>
    <property type="molecule type" value="Genomic_DNA"/>
</dbReference>
<dbReference type="AlphaFoldDB" id="A0ABD5UUC6"/>
<comment type="caution">
    <text evidence="1">The sequence shown here is derived from an EMBL/GenBank/DDBJ whole genome shotgun (WGS) entry which is preliminary data.</text>
</comment>
<evidence type="ECO:0000313" key="2">
    <source>
        <dbReference type="Proteomes" id="UP001596296"/>
    </source>
</evidence>
<reference evidence="1 2" key="1">
    <citation type="journal article" date="2019" name="Int. J. Syst. Evol. Microbiol.">
        <title>The Global Catalogue of Microorganisms (GCM) 10K type strain sequencing project: providing services to taxonomists for standard genome sequencing and annotation.</title>
        <authorList>
            <consortium name="The Broad Institute Genomics Platform"/>
            <consortium name="The Broad Institute Genome Sequencing Center for Infectious Disease"/>
            <person name="Wu L."/>
            <person name="Ma J."/>
        </authorList>
    </citation>
    <scope>NUCLEOTIDE SEQUENCE [LARGE SCALE GENOMIC DNA]</scope>
    <source>
        <strain evidence="1 2">SKJ47</strain>
    </source>
</reference>
<proteinExistence type="predicted"/>
<evidence type="ECO:0000313" key="1">
    <source>
        <dbReference type="EMBL" id="MFC6892966.1"/>
    </source>
</evidence>
<organism evidence="1 2">
    <name type="scientific">Halopenitus salinus</name>
    <dbReference type="NCBI Taxonomy" id="1198295"/>
    <lineage>
        <taxon>Archaea</taxon>
        <taxon>Methanobacteriati</taxon>
        <taxon>Methanobacteriota</taxon>
        <taxon>Stenosarchaea group</taxon>
        <taxon>Halobacteria</taxon>
        <taxon>Halobacteriales</taxon>
        <taxon>Haloferacaceae</taxon>
        <taxon>Halopenitus</taxon>
    </lineage>
</organism>
<dbReference type="Proteomes" id="UP001596296">
    <property type="component" value="Unassembled WGS sequence"/>
</dbReference>
<accession>A0ABD5UUC6</accession>
<protein>
    <submittedName>
        <fullName evidence="1">Uncharacterized protein</fullName>
    </submittedName>
</protein>
<name>A0ABD5UUC6_9EURY</name>
<sequence length="263" mass="28814">MEPTAQSVARTYSDRVYTDPWEKVLDYRQVKEYRAKHPNAGRTRIGKALELPPGRVRAWINDGMPDSVHGIQTALDYGWIDPDPTSDTAQALIELLAHVLAGGSINANFSPRLTGGNRVGLEELQRAFTSVGVDSTIQHEDVEGRATEVVAADDGSVLGRCLVAMGAVHGSKTDLKTFPGVVEDVPVDVRASFARIYARHRAVSYEQKDTTRITEDRPERYRNDLRDLFVDVTGKQVTVDDSGLTLSAAASRSLGIGRIEIDP</sequence>